<protein>
    <recommendedName>
        <fullName evidence="4">Zinc-finger domain-containing protein</fullName>
    </recommendedName>
</protein>
<evidence type="ECO:0000256" key="1">
    <source>
        <dbReference type="SAM" id="Phobius"/>
    </source>
</evidence>
<keyword evidence="1" id="KW-0472">Membrane</keyword>
<gene>
    <name evidence="2" type="ORF">M1L60_09215</name>
</gene>
<dbReference type="RefSeq" id="WP_253236906.1">
    <property type="nucleotide sequence ID" value="NZ_JAMYJR010000009.1"/>
</dbReference>
<reference evidence="2 3" key="1">
    <citation type="submission" date="2022-06" db="EMBL/GenBank/DDBJ databases">
        <title>New Species of the Genus Actinoplanes, ActinopZanes ferrugineus.</title>
        <authorList>
            <person name="Ding P."/>
        </authorList>
    </citation>
    <scope>NUCLEOTIDE SEQUENCE [LARGE SCALE GENOMIC DNA]</scope>
    <source>
        <strain evidence="2 3">TRM88003</strain>
    </source>
</reference>
<evidence type="ECO:0008006" key="4">
    <source>
        <dbReference type="Google" id="ProtNLM"/>
    </source>
</evidence>
<keyword evidence="3" id="KW-1185">Reference proteome</keyword>
<feature type="transmembrane region" description="Helical" evidence="1">
    <location>
        <begin position="98"/>
        <end position="118"/>
    </location>
</feature>
<proteinExistence type="predicted"/>
<evidence type="ECO:0000313" key="2">
    <source>
        <dbReference type="EMBL" id="MCO8270773.1"/>
    </source>
</evidence>
<sequence>MSWHLTVATIDAYLVGRVSDACAASTETHLMRCADCRALLADREHQDVAARRRHNDGLDRILDRIDQPRRGVFERLLVTVGVSASLARLTAGAPRLRHAWFAAGLSVLVVAVLLAQFSSGPVGAVLFVVTAPVAPVIGIALTYGRRADPAGEVGVVVPFPAFRLLLLRSVIVLASWLPPAALLAAALPDHGAVPLLWFVPALALTSLTVALSGYVGTVPAAAAVATGWLVVAAATVRGNRGSPAAVWLDHSQLFRPAGQVLLALLAVTATFVAVARRAAYDARETA</sequence>
<dbReference type="Proteomes" id="UP001523369">
    <property type="component" value="Unassembled WGS sequence"/>
</dbReference>
<dbReference type="EMBL" id="JAMYJR010000009">
    <property type="protein sequence ID" value="MCO8270773.1"/>
    <property type="molecule type" value="Genomic_DNA"/>
</dbReference>
<feature type="transmembrane region" description="Helical" evidence="1">
    <location>
        <begin position="218"/>
        <end position="236"/>
    </location>
</feature>
<feature type="transmembrane region" description="Helical" evidence="1">
    <location>
        <begin position="124"/>
        <end position="144"/>
    </location>
</feature>
<keyword evidence="1" id="KW-1133">Transmembrane helix</keyword>
<name>A0ABT1DIW4_9ACTN</name>
<comment type="caution">
    <text evidence="2">The sequence shown here is derived from an EMBL/GenBank/DDBJ whole genome shotgun (WGS) entry which is preliminary data.</text>
</comment>
<feature type="transmembrane region" description="Helical" evidence="1">
    <location>
        <begin position="165"/>
        <end position="186"/>
    </location>
</feature>
<feature type="transmembrane region" description="Helical" evidence="1">
    <location>
        <begin position="192"/>
        <end position="211"/>
    </location>
</feature>
<feature type="transmembrane region" description="Helical" evidence="1">
    <location>
        <begin position="256"/>
        <end position="275"/>
    </location>
</feature>
<accession>A0ABT1DIW4</accession>
<evidence type="ECO:0000313" key="3">
    <source>
        <dbReference type="Proteomes" id="UP001523369"/>
    </source>
</evidence>
<keyword evidence="1" id="KW-0812">Transmembrane</keyword>
<organism evidence="2 3">
    <name type="scientific">Paractinoplanes aksuensis</name>
    <dbReference type="NCBI Taxonomy" id="2939490"/>
    <lineage>
        <taxon>Bacteria</taxon>
        <taxon>Bacillati</taxon>
        <taxon>Actinomycetota</taxon>
        <taxon>Actinomycetes</taxon>
        <taxon>Micromonosporales</taxon>
        <taxon>Micromonosporaceae</taxon>
        <taxon>Paractinoplanes</taxon>
    </lineage>
</organism>